<dbReference type="PANTHER" id="PTHR32289:SF1">
    <property type="entry name" value="PROTEIN FAM167A-LIKE"/>
    <property type="match status" value="1"/>
</dbReference>
<evidence type="ECO:0000313" key="2">
    <source>
        <dbReference type="Proteomes" id="UP001159427"/>
    </source>
</evidence>
<dbReference type="Proteomes" id="UP001159427">
    <property type="component" value="Unassembled WGS sequence"/>
</dbReference>
<organism evidence="1 2">
    <name type="scientific">Porites evermanni</name>
    <dbReference type="NCBI Taxonomy" id="104178"/>
    <lineage>
        <taxon>Eukaryota</taxon>
        <taxon>Metazoa</taxon>
        <taxon>Cnidaria</taxon>
        <taxon>Anthozoa</taxon>
        <taxon>Hexacorallia</taxon>
        <taxon>Scleractinia</taxon>
        <taxon>Fungiina</taxon>
        <taxon>Poritidae</taxon>
        <taxon>Porites</taxon>
    </lineage>
</organism>
<sequence length="110" mass="12839">MTGINETDDFKLEQQRRVNFHDEPETRQFYGEDLVGAAKTKGSKVPVIQREGATMAERQVDLQNAIIWLRRELQEMQLQDKNLARQMIKLRARIKNMMKIDESDVSESDS</sequence>
<evidence type="ECO:0000313" key="1">
    <source>
        <dbReference type="EMBL" id="CAH3021786.1"/>
    </source>
</evidence>
<comment type="caution">
    <text evidence="1">The sequence shown here is derived from an EMBL/GenBank/DDBJ whole genome shotgun (WGS) entry which is preliminary data.</text>
</comment>
<protein>
    <submittedName>
        <fullName evidence="1">Uncharacterized protein</fullName>
    </submittedName>
</protein>
<name>A0ABN8M0L3_9CNID</name>
<reference evidence="1 2" key="1">
    <citation type="submission" date="2022-05" db="EMBL/GenBank/DDBJ databases">
        <authorList>
            <consortium name="Genoscope - CEA"/>
            <person name="William W."/>
        </authorList>
    </citation>
    <scope>NUCLEOTIDE SEQUENCE [LARGE SCALE GENOMIC DNA]</scope>
</reference>
<keyword evidence="2" id="KW-1185">Reference proteome</keyword>
<dbReference type="EMBL" id="CALNXI010000195">
    <property type="protein sequence ID" value="CAH3021786.1"/>
    <property type="molecule type" value="Genomic_DNA"/>
</dbReference>
<gene>
    <name evidence="1" type="ORF">PEVE_00012812</name>
</gene>
<dbReference type="PANTHER" id="PTHR32289">
    <property type="entry name" value="PROTEIN FAM167A"/>
    <property type="match status" value="1"/>
</dbReference>
<proteinExistence type="predicted"/>
<accession>A0ABN8M0L3</accession>
<dbReference type="InterPro" id="IPR051771">
    <property type="entry name" value="FAM167_domain"/>
</dbReference>